<dbReference type="GO" id="GO:0005525">
    <property type="term" value="F:GTP binding"/>
    <property type="evidence" value="ECO:0007669"/>
    <property type="project" value="InterPro"/>
</dbReference>
<comment type="caution">
    <text evidence="1">The sequence shown here is derived from an EMBL/GenBank/DDBJ whole genome shotgun (WGS) entry which is preliminary data.</text>
</comment>
<name>A0A9K3GNT0_9EUKA</name>
<sequence>MVLFMYSANDRETYDTLKEWVDFFQEATMAGHPDGVVVETNAQEPDNVVLPHEGPELAKSLGLPFARANALTDLNVDVPFSMLAFMAHDRAK</sequence>
<dbReference type="InterPro" id="IPR001806">
    <property type="entry name" value="Small_GTPase"/>
</dbReference>
<accession>A0A9K3GNT0</accession>
<dbReference type="SUPFAM" id="SSF52540">
    <property type="entry name" value="P-loop containing nucleoside triphosphate hydrolases"/>
    <property type="match status" value="1"/>
</dbReference>
<dbReference type="EMBL" id="BDIP01004682">
    <property type="protein sequence ID" value="GIQ89096.1"/>
    <property type="molecule type" value="Genomic_DNA"/>
</dbReference>
<dbReference type="AlphaFoldDB" id="A0A9K3GNT0"/>
<evidence type="ECO:0000313" key="2">
    <source>
        <dbReference type="Proteomes" id="UP000265618"/>
    </source>
</evidence>
<evidence type="ECO:0000313" key="1">
    <source>
        <dbReference type="EMBL" id="GIQ89096.1"/>
    </source>
</evidence>
<dbReference type="Gene3D" id="3.40.50.300">
    <property type="entry name" value="P-loop containing nucleotide triphosphate hydrolases"/>
    <property type="match status" value="1"/>
</dbReference>
<protein>
    <submittedName>
        <fullName evidence="1">Small GTPase superfamily protein</fullName>
    </submittedName>
</protein>
<dbReference type="Pfam" id="PF00071">
    <property type="entry name" value="Ras"/>
    <property type="match status" value="1"/>
</dbReference>
<dbReference type="InterPro" id="IPR027417">
    <property type="entry name" value="P-loop_NTPase"/>
</dbReference>
<dbReference type="Proteomes" id="UP000265618">
    <property type="component" value="Unassembled WGS sequence"/>
</dbReference>
<reference evidence="1 2" key="1">
    <citation type="journal article" date="2018" name="PLoS ONE">
        <title>The draft genome of Kipferlia bialata reveals reductive genome evolution in fornicate parasites.</title>
        <authorList>
            <person name="Tanifuji G."/>
            <person name="Takabayashi S."/>
            <person name="Kume K."/>
            <person name="Takagi M."/>
            <person name="Nakayama T."/>
            <person name="Kamikawa R."/>
            <person name="Inagaki Y."/>
            <person name="Hashimoto T."/>
        </authorList>
    </citation>
    <scope>NUCLEOTIDE SEQUENCE [LARGE SCALE GENOMIC DNA]</scope>
    <source>
        <strain evidence="1">NY0173</strain>
    </source>
</reference>
<gene>
    <name evidence="1" type="ORF">KIPB_011488</name>
</gene>
<dbReference type="GO" id="GO:0003924">
    <property type="term" value="F:GTPase activity"/>
    <property type="evidence" value="ECO:0007669"/>
    <property type="project" value="InterPro"/>
</dbReference>
<organism evidence="1 2">
    <name type="scientific">Kipferlia bialata</name>
    <dbReference type="NCBI Taxonomy" id="797122"/>
    <lineage>
        <taxon>Eukaryota</taxon>
        <taxon>Metamonada</taxon>
        <taxon>Carpediemonas-like organisms</taxon>
        <taxon>Kipferlia</taxon>
    </lineage>
</organism>
<keyword evidence="2" id="KW-1185">Reference proteome</keyword>
<proteinExistence type="predicted"/>